<evidence type="ECO:0000256" key="3">
    <source>
        <dbReference type="PROSITE-ProRule" id="PRU00221"/>
    </source>
</evidence>
<dbReference type="PANTHER" id="PTHR44019">
    <property type="entry name" value="WD REPEAT-CONTAINING PROTEIN 55"/>
    <property type="match status" value="1"/>
</dbReference>
<feature type="repeat" description="WD" evidence="3">
    <location>
        <begin position="240"/>
        <end position="275"/>
    </location>
</feature>
<keyword evidence="6" id="KW-1185">Reference proteome</keyword>
<dbReference type="PROSITE" id="PS00678">
    <property type="entry name" value="WD_REPEATS_1"/>
    <property type="match status" value="3"/>
</dbReference>
<dbReference type="InterPro" id="IPR020472">
    <property type="entry name" value="WD40_PAC1"/>
</dbReference>
<protein>
    <submittedName>
        <fullName evidence="5">Uncharacterized protein</fullName>
    </submittedName>
</protein>
<dbReference type="SUPFAM" id="SSF50978">
    <property type="entry name" value="WD40 repeat-like"/>
    <property type="match status" value="1"/>
</dbReference>
<feature type="repeat" description="WD" evidence="3">
    <location>
        <begin position="52"/>
        <end position="83"/>
    </location>
</feature>
<dbReference type="InterPro" id="IPR050505">
    <property type="entry name" value="WDR55/POC1"/>
</dbReference>
<feature type="repeat" description="WD" evidence="3">
    <location>
        <begin position="178"/>
        <end position="219"/>
    </location>
</feature>
<evidence type="ECO:0000256" key="2">
    <source>
        <dbReference type="ARBA" id="ARBA00022737"/>
    </source>
</evidence>
<feature type="region of interest" description="Disordered" evidence="4">
    <location>
        <begin position="508"/>
        <end position="534"/>
    </location>
</feature>
<dbReference type="PANTHER" id="PTHR44019:SF8">
    <property type="entry name" value="POC1 CENTRIOLAR PROTEIN HOMOLOG"/>
    <property type="match status" value="1"/>
</dbReference>
<dbReference type="PROSITE" id="PS50294">
    <property type="entry name" value="WD_REPEATS_REGION"/>
    <property type="match status" value="5"/>
</dbReference>
<dbReference type="InterPro" id="IPR019775">
    <property type="entry name" value="WD40_repeat_CS"/>
</dbReference>
<reference evidence="5 6" key="1">
    <citation type="journal article" date="2019" name="Sci. Rep.">
        <title>Comparative genomics of chytrid fungi reveal insights into the obligate biotrophic and pathogenic lifestyle of Synchytrium endobioticum.</title>
        <authorList>
            <person name="van de Vossenberg B.T.L.H."/>
            <person name="Warris S."/>
            <person name="Nguyen H.D.T."/>
            <person name="van Gent-Pelzer M.P.E."/>
            <person name="Joly D.L."/>
            <person name="van de Geest H.C."/>
            <person name="Bonants P.J.M."/>
            <person name="Smith D.S."/>
            <person name="Levesque C.A."/>
            <person name="van der Lee T.A.J."/>
        </authorList>
    </citation>
    <scope>NUCLEOTIDE SEQUENCE [LARGE SCALE GENOMIC DNA]</scope>
    <source>
        <strain evidence="5 6">JEL517</strain>
    </source>
</reference>
<feature type="region of interest" description="Disordered" evidence="4">
    <location>
        <begin position="418"/>
        <end position="450"/>
    </location>
</feature>
<feature type="compositionally biased region" description="Polar residues" evidence="4">
    <location>
        <begin position="440"/>
        <end position="450"/>
    </location>
</feature>
<feature type="compositionally biased region" description="Polar residues" evidence="4">
    <location>
        <begin position="386"/>
        <end position="399"/>
    </location>
</feature>
<dbReference type="SMART" id="SM00320">
    <property type="entry name" value="WD40"/>
    <property type="match status" value="7"/>
</dbReference>
<keyword evidence="1 3" id="KW-0853">WD repeat</keyword>
<comment type="caution">
    <text evidence="5">The sequence shown here is derived from an EMBL/GenBank/DDBJ whole genome shotgun (WGS) entry which is preliminary data.</text>
</comment>
<accession>A0A507BXG6</accession>
<feature type="repeat" description="WD" evidence="3">
    <location>
        <begin position="10"/>
        <end position="44"/>
    </location>
</feature>
<evidence type="ECO:0000256" key="4">
    <source>
        <dbReference type="SAM" id="MobiDB-lite"/>
    </source>
</evidence>
<dbReference type="CDD" id="cd00200">
    <property type="entry name" value="WD40"/>
    <property type="match status" value="1"/>
</dbReference>
<feature type="repeat" description="WD" evidence="3">
    <location>
        <begin position="285"/>
        <end position="309"/>
    </location>
</feature>
<feature type="region of interest" description="Disordered" evidence="4">
    <location>
        <begin position="360"/>
        <end position="399"/>
    </location>
</feature>
<dbReference type="PRINTS" id="PR00320">
    <property type="entry name" value="GPROTEINBRPT"/>
</dbReference>
<dbReference type="Proteomes" id="UP000319731">
    <property type="component" value="Unassembled WGS sequence"/>
</dbReference>
<feature type="repeat" description="WD" evidence="3">
    <location>
        <begin position="136"/>
        <end position="177"/>
    </location>
</feature>
<feature type="repeat" description="WD" evidence="3">
    <location>
        <begin position="94"/>
        <end position="135"/>
    </location>
</feature>
<dbReference type="InterPro" id="IPR015943">
    <property type="entry name" value="WD40/YVTN_repeat-like_dom_sf"/>
</dbReference>
<evidence type="ECO:0000313" key="6">
    <source>
        <dbReference type="Proteomes" id="UP000319731"/>
    </source>
</evidence>
<feature type="compositionally biased region" description="Basic and acidic residues" evidence="4">
    <location>
        <begin position="517"/>
        <end position="534"/>
    </location>
</feature>
<dbReference type="GeneID" id="42007239"/>
<dbReference type="Gene3D" id="2.130.10.10">
    <property type="entry name" value="YVTN repeat-like/Quinoprotein amine dehydrogenase"/>
    <property type="match status" value="3"/>
</dbReference>
<gene>
    <name evidence="5" type="ORF">SmJEL517_g06016</name>
</gene>
<evidence type="ECO:0000256" key="1">
    <source>
        <dbReference type="ARBA" id="ARBA00022574"/>
    </source>
</evidence>
<dbReference type="Pfam" id="PF00400">
    <property type="entry name" value="WD40"/>
    <property type="match status" value="7"/>
</dbReference>
<dbReference type="STRING" id="1806994.A0A507BXG6"/>
<dbReference type="OrthoDB" id="6262491at2759"/>
<dbReference type="AlphaFoldDB" id="A0A507BXG6"/>
<dbReference type="RefSeq" id="XP_031022083.1">
    <property type="nucleotide sequence ID" value="XM_031171942.1"/>
</dbReference>
<sequence length="534" mass="58259">MQDPTLERSFRGHKDAVTGVAFKPSMTQLASSSMDHSVMVWNFKPQLRAFRFVGHKAAVTSVDFSPTGHLLASSSRDKTVRLWTPNVKGDVTVFNAHTSTVRTVQFSRDGESLLTASDDKSIKIWATARTKFQYTLAGHLNWVRTASFSPDSRLVVSGSDDKTVKLWDLSSKMCVKTYWDHTGMISSVAFHPAGTIVASASSDRSIKLFDIRTHKLLQHYGDAHAGSSPTTEGGLSVGGVNSISFGGKGGEWLVSTGMDGVVKIWDLKEGHLFYTLHGHKNGPTTSASFSANGDFFATGGSDSQVMVWKSNFDSVDADFALDARKENEDNLTSKSMHASFEFPHESHAIHTDLYNAHGAAGSRVTAAPTPSTGPRGVTHRKIHPQASATKSSKQPTWAATDNPQIVDVGASILAEKDFGDDGVRLPGPQQSPRRDAGNGVTASEENRQYTTPLEVRTMSDQVAQTLQHLVRQMDVLTHTMSILESRLTMNEDKTLDIGKKMDMILARLEGPSMSIPSRDESPKPKRDEFGMPEH</sequence>
<dbReference type="InterPro" id="IPR036322">
    <property type="entry name" value="WD40_repeat_dom_sf"/>
</dbReference>
<dbReference type="EMBL" id="QEAO01000071">
    <property type="protein sequence ID" value="TPX30416.1"/>
    <property type="molecule type" value="Genomic_DNA"/>
</dbReference>
<organism evidence="5 6">
    <name type="scientific">Synchytrium microbalum</name>
    <dbReference type="NCBI Taxonomy" id="1806994"/>
    <lineage>
        <taxon>Eukaryota</taxon>
        <taxon>Fungi</taxon>
        <taxon>Fungi incertae sedis</taxon>
        <taxon>Chytridiomycota</taxon>
        <taxon>Chytridiomycota incertae sedis</taxon>
        <taxon>Chytridiomycetes</taxon>
        <taxon>Synchytriales</taxon>
        <taxon>Synchytriaceae</taxon>
        <taxon>Synchytrium</taxon>
    </lineage>
</organism>
<name>A0A507BXG6_9FUNG</name>
<keyword evidence="2" id="KW-0677">Repeat</keyword>
<dbReference type="PROSITE" id="PS50082">
    <property type="entry name" value="WD_REPEATS_2"/>
    <property type="match status" value="7"/>
</dbReference>
<evidence type="ECO:0000313" key="5">
    <source>
        <dbReference type="EMBL" id="TPX30416.1"/>
    </source>
</evidence>
<dbReference type="InterPro" id="IPR001680">
    <property type="entry name" value="WD40_rpt"/>
</dbReference>
<proteinExistence type="predicted"/>